<dbReference type="InterPro" id="IPR022369">
    <property type="entry name" value="Integral_membrane_TerC_rswitch"/>
</dbReference>
<dbReference type="Pfam" id="PF03741">
    <property type="entry name" value="TerC"/>
    <property type="match status" value="1"/>
</dbReference>
<dbReference type="InterPro" id="IPR005496">
    <property type="entry name" value="Integral_membrane_TerC"/>
</dbReference>
<evidence type="ECO:0000313" key="6">
    <source>
        <dbReference type="EMBL" id="CAJ1946286.1"/>
    </source>
</evidence>
<evidence type="ECO:0000256" key="3">
    <source>
        <dbReference type="ARBA" id="ARBA00022989"/>
    </source>
</evidence>
<feature type="transmembrane region" description="Helical" evidence="5">
    <location>
        <begin position="156"/>
        <end position="178"/>
    </location>
</feature>
<gene>
    <name evidence="6" type="ORF">CYCCA115_LOCUS10427</name>
</gene>
<keyword evidence="3 5" id="KW-1133">Transmembrane helix</keyword>
<protein>
    <submittedName>
        <fullName evidence="6">Uncharacterized protein</fullName>
    </submittedName>
</protein>
<evidence type="ECO:0000256" key="2">
    <source>
        <dbReference type="ARBA" id="ARBA00022692"/>
    </source>
</evidence>
<evidence type="ECO:0000256" key="4">
    <source>
        <dbReference type="ARBA" id="ARBA00023136"/>
    </source>
</evidence>
<dbReference type="Proteomes" id="UP001295423">
    <property type="component" value="Unassembled WGS sequence"/>
</dbReference>
<proteinExistence type="predicted"/>
<dbReference type="NCBIfam" id="TIGR03718">
    <property type="entry name" value="R_switched_Alx"/>
    <property type="match status" value="1"/>
</dbReference>
<name>A0AAD2FMP6_9STRA</name>
<keyword evidence="7" id="KW-1185">Reference proteome</keyword>
<comment type="caution">
    <text evidence="6">The sequence shown here is derived from an EMBL/GenBank/DDBJ whole genome shotgun (WGS) entry which is preliminary data.</text>
</comment>
<evidence type="ECO:0000256" key="5">
    <source>
        <dbReference type="SAM" id="Phobius"/>
    </source>
</evidence>
<dbReference type="PANTHER" id="PTHR30238:SF0">
    <property type="entry name" value="THYLAKOID MEMBRANE PROTEIN TERC, CHLOROPLASTIC"/>
    <property type="match status" value="1"/>
</dbReference>
<keyword evidence="4 5" id="KW-0472">Membrane</keyword>
<feature type="transmembrane region" description="Helical" evidence="5">
    <location>
        <begin position="96"/>
        <end position="116"/>
    </location>
</feature>
<organism evidence="6 7">
    <name type="scientific">Cylindrotheca closterium</name>
    <dbReference type="NCBI Taxonomy" id="2856"/>
    <lineage>
        <taxon>Eukaryota</taxon>
        <taxon>Sar</taxon>
        <taxon>Stramenopiles</taxon>
        <taxon>Ochrophyta</taxon>
        <taxon>Bacillariophyta</taxon>
        <taxon>Bacillariophyceae</taxon>
        <taxon>Bacillariophycidae</taxon>
        <taxon>Bacillariales</taxon>
        <taxon>Bacillariaceae</taxon>
        <taxon>Cylindrotheca</taxon>
    </lineage>
</organism>
<evidence type="ECO:0000313" key="7">
    <source>
        <dbReference type="Proteomes" id="UP001295423"/>
    </source>
</evidence>
<feature type="transmembrane region" description="Helical" evidence="5">
    <location>
        <begin position="122"/>
        <end position="144"/>
    </location>
</feature>
<reference evidence="6" key="1">
    <citation type="submission" date="2023-08" db="EMBL/GenBank/DDBJ databases">
        <authorList>
            <person name="Audoor S."/>
            <person name="Bilcke G."/>
        </authorList>
    </citation>
    <scope>NUCLEOTIDE SEQUENCE</scope>
</reference>
<dbReference type="PANTHER" id="PTHR30238">
    <property type="entry name" value="MEMBRANE BOUND PREDICTED REDOX MODULATOR"/>
    <property type="match status" value="1"/>
</dbReference>
<sequence length="364" mass="39042">MKSSVRIIAIMSACGIVNGFVGPTIPITPFLVKQGSSLSTRPHTSYQQSRHSQLHVLSEKDLADSPSLSSTDPNGAGSITMSSEDKIFSTAIRRTLACVAAAATFGTGLGFAFGSTTSEEFFAGYLLELSLSVDNLLVFLLLFEYFQVPMKYQNRVLNYGIIGAVMMRAIMIGAGAVAIHQFHAVLLVFAGILLFSSGKVLLGSDDDEEEDLADNAIIKLANNFIKSTPSFDGNKFFTVQDGVRLATPMLLCTIAVELSDVVFAVDSIPAVYGVTENPLVVFSSNMFAILGLRSLYTILSKAAEELEYLETSVAIILGFIGSKMIGEYFGFEVPTEVSLGVVFSLLAGGIGLSLWEQGKEEKES</sequence>
<keyword evidence="2 5" id="KW-0812">Transmembrane</keyword>
<accession>A0AAD2FMP6</accession>
<dbReference type="GO" id="GO:0016020">
    <property type="term" value="C:membrane"/>
    <property type="evidence" value="ECO:0007669"/>
    <property type="project" value="UniProtKB-SubCell"/>
</dbReference>
<dbReference type="AlphaFoldDB" id="A0AAD2FMP6"/>
<evidence type="ECO:0000256" key="1">
    <source>
        <dbReference type="ARBA" id="ARBA00004141"/>
    </source>
</evidence>
<dbReference type="EMBL" id="CAKOGP040001668">
    <property type="protein sequence ID" value="CAJ1946286.1"/>
    <property type="molecule type" value="Genomic_DNA"/>
</dbReference>
<comment type="subcellular location">
    <subcellularLocation>
        <location evidence="1">Membrane</location>
        <topology evidence="1">Multi-pass membrane protein</topology>
    </subcellularLocation>
</comment>